<evidence type="ECO:0008006" key="3">
    <source>
        <dbReference type="Google" id="ProtNLM"/>
    </source>
</evidence>
<dbReference type="EMBL" id="DSLG01000003">
    <property type="protein sequence ID" value="HEA86976.1"/>
    <property type="molecule type" value="Genomic_DNA"/>
</dbReference>
<dbReference type="EMBL" id="DSTU01000003">
    <property type="protein sequence ID" value="HFJ53335.1"/>
    <property type="molecule type" value="Genomic_DNA"/>
</dbReference>
<evidence type="ECO:0000313" key="2">
    <source>
        <dbReference type="EMBL" id="HFJ53335.1"/>
    </source>
</evidence>
<accession>A0A7C3ELK0</accession>
<sequence length="183" mass="20462">MNSGNFVVIATPKLDRESDFLQLRERYASAILQPDPHIRITNPWIPADLGEVMAVIEFISQTRKKLHPLAITAENWQEAGEFIIAPIVNGASELLLIRQTILGSEPAPLLKTTPEPAFSLILLRVPDDHKRALAVTEANRIGKTLGVIDALTLIRTFPDGSWQRLARFPFGIGRVDFYERLLS</sequence>
<organism evidence="2">
    <name type="scientific">candidate division WOR-3 bacterium</name>
    <dbReference type="NCBI Taxonomy" id="2052148"/>
    <lineage>
        <taxon>Bacteria</taxon>
        <taxon>Bacteria division WOR-3</taxon>
    </lineage>
</organism>
<proteinExistence type="predicted"/>
<reference evidence="2" key="1">
    <citation type="journal article" date="2020" name="mSystems">
        <title>Genome- and Community-Level Interaction Insights into Carbon Utilization and Element Cycling Functions of Hydrothermarchaeota in Hydrothermal Sediment.</title>
        <authorList>
            <person name="Zhou Z."/>
            <person name="Liu Y."/>
            <person name="Xu W."/>
            <person name="Pan J."/>
            <person name="Luo Z.H."/>
            <person name="Li M."/>
        </authorList>
    </citation>
    <scope>NUCLEOTIDE SEQUENCE [LARGE SCALE GENOMIC DNA]</scope>
    <source>
        <strain evidence="1">SpSt-265</strain>
        <strain evidence="2">SpSt-465</strain>
    </source>
</reference>
<protein>
    <recommendedName>
        <fullName evidence="3">2'-5' RNA ligase family protein</fullName>
    </recommendedName>
</protein>
<dbReference type="AlphaFoldDB" id="A0A7C3ELK0"/>
<gene>
    <name evidence="1" type="ORF">ENP94_03085</name>
    <name evidence="2" type="ORF">ENS16_01420</name>
</gene>
<evidence type="ECO:0000313" key="1">
    <source>
        <dbReference type="EMBL" id="HEA86976.1"/>
    </source>
</evidence>
<name>A0A7C3ELK0_UNCW3</name>
<comment type="caution">
    <text evidence="2">The sequence shown here is derived from an EMBL/GenBank/DDBJ whole genome shotgun (WGS) entry which is preliminary data.</text>
</comment>